<dbReference type="Proteomes" id="UP001501598">
    <property type="component" value="Unassembled WGS sequence"/>
</dbReference>
<evidence type="ECO:0000259" key="6">
    <source>
        <dbReference type="PROSITE" id="PS50977"/>
    </source>
</evidence>
<keyword evidence="1" id="KW-0805">Transcription regulation</keyword>
<evidence type="ECO:0000256" key="3">
    <source>
        <dbReference type="ARBA" id="ARBA00023163"/>
    </source>
</evidence>
<dbReference type="InterPro" id="IPR036271">
    <property type="entry name" value="Tet_transcr_reg_TetR-rel_C_sf"/>
</dbReference>
<dbReference type="PANTHER" id="PTHR30055:SF234">
    <property type="entry name" value="HTH-TYPE TRANSCRIPTIONAL REGULATOR BETI"/>
    <property type="match status" value="1"/>
</dbReference>
<evidence type="ECO:0000256" key="1">
    <source>
        <dbReference type="ARBA" id="ARBA00023015"/>
    </source>
</evidence>
<sequence>MTSLTEDCAIDATSEPRSRAERNTQALRDAARDVFARSGFYEARIVDVVTAAGVGVGTFYRHFGSKTALLAAVLEDVIDDIYNSGARRDDDPEDTAGQIAASNRRFLELYRRHAPLLSLLEQLAPQNEQFGAMFLSVRERAVERQVETVERLQREGVVSAAVDARRVAGLLVAMTNAQAHIWFTLGEPTDTETDIAALTHVWTRALGLS</sequence>
<evidence type="ECO:0000313" key="7">
    <source>
        <dbReference type="EMBL" id="GAA4544136.1"/>
    </source>
</evidence>
<organism evidence="7 8">
    <name type="scientific">Pseudonocardia xishanensis</name>
    <dbReference type="NCBI Taxonomy" id="630995"/>
    <lineage>
        <taxon>Bacteria</taxon>
        <taxon>Bacillati</taxon>
        <taxon>Actinomycetota</taxon>
        <taxon>Actinomycetes</taxon>
        <taxon>Pseudonocardiales</taxon>
        <taxon>Pseudonocardiaceae</taxon>
        <taxon>Pseudonocardia</taxon>
    </lineage>
</organism>
<dbReference type="Gene3D" id="1.10.10.60">
    <property type="entry name" value="Homeodomain-like"/>
    <property type="match status" value="1"/>
</dbReference>
<feature type="DNA-binding region" description="H-T-H motif" evidence="4">
    <location>
        <begin position="44"/>
        <end position="63"/>
    </location>
</feature>
<dbReference type="Pfam" id="PF00440">
    <property type="entry name" value="TetR_N"/>
    <property type="match status" value="1"/>
</dbReference>
<accession>A0ABP8RQH3</accession>
<dbReference type="SUPFAM" id="SSF48498">
    <property type="entry name" value="Tetracyclin repressor-like, C-terminal domain"/>
    <property type="match status" value="1"/>
</dbReference>
<proteinExistence type="predicted"/>
<dbReference type="InterPro" id="IPR001647">
    <property type="entry name" value="HTH_TetR"/>
</dbReference>
<name>A0ABP8RQH3_9PSEU</name>
<dbReference type="PRINTS" id="PR00455">
    <property type="entry name" value="HTHTETR"/>
</dbReference>
<keyword evidence="3" id="KW-0804">Transcription</keyword>
<feature type="domain" description="HTH tetR-type" evidence="6">
    <location>
        <begin position="21"/>
        <end position="81"/>
    </location>
</feature>
<dbReference type="PROSITE" id="PS50977">
    <property type="entry name" value="HTH_TETR_2"/>
    <property type="match status" value="1"/>
</dbReference>
<evidence type="ECO:0000256" key="2">
    <source>
        <dbReference type="ARBA" id="ARBA00023125"/>
    </source>
</evidence>
<dbReference type="EMBL" id="BAABGT010000029">
    <property type="protein sequence ID" value="GAA4544136.1"/>
    <property type="molecule type" value="Genomic_DNA"/>
</dbReference>
<comment type="caution">
    <text evidence="7">The sequence shown here is derived from an EMBL/GenBank/DDBJ whole genome shotgun (WGS) entry which is preliminary data.</text>
</comment>
<evidence type="ECO:0000313" key="8">
    <source>
        <dbReference type="Proteomes" id="UP001501598"/>
    </source>
</evidence>
<keyword evidence="8" id="KW-1185">Reference proteome</keyword>
<dbReference type="SUPFAM" id="SSF46689">
    <property type="entry name" value="Homeodomain-like"/>
    <property type="match status" value="1"/>
</dbReference>
<evidence type="ECO:0000256" key="4">
    <source>
        <dbReference type="PROSITE-ProRule" id="PRU00335"/>
    </source>
</evidence>
<dbReference type="Gene3D" id="1.10.357.10">
    <property type="entry name" value="Tetracycline Repressor, domain 2"/>
    <property type="match status" value="1"/>
</dbReference>
<protein>
    <submittedName>
        <fullName evidence="7">TetR/AcrR family transcriptional regulator</fullName>
    </submittedName>
</protein>
<evidence type="ECO:0000256" key="5">
    <source>
        <dbReference type="SAM" id="MobiDB-lite"/>
    </source>
</evidence>
<feature type="region of interest" description="Disordered" evidence="5">
    <location>
        <begin position="1"/>
        <end position="23"/>
    </location>
</feature>
<dbReference type="PANTHER" id="PTHR30055">
    <property type="entry name" value="HTH-TYPE TRANSCRIPTIONAL REGULATOR RUTR"/>
    <property type="match status" value="1"/>
</dbReference>
<dbReference type="InterPro" id="IPR009057">
    <property type="entry name" value="Homeodomain-like_sf"/>
</dbReference>
<keyword evidence="2 4" id="KW-0238">DNA-binding</keyword>
<dbReference type="RefSeq" id="WP_345415480.1">
    <property type="nucleotide sequence ID" value="NZ_BAABGT010000029.1"/>
</dbReference>
<dbReference type="InterPro" id="IPR050109">
    <property type="entry name" value="HTH-type_TetR-like_transc_reg"/>
</dbReference>
<gene>
    <name evidence="7" type="ORF">GCM10023175_21790</name>
</gene>
<reference evidence="8" key="1">
    <citation type="journal article" date="2019" name="Int. J. Syst. Evol. Microbiol.">
        <title>The Global Catalogue of Microorganisms (GCM) 10K type strain sequencing project: providing services to taxonomists for standard genome sequencing and annotation.</title>
        <authorList>
            <consortium name="The Broad Institute Genomics Platform"/>
            <consortium name="The Broad Institute Genome Sequencing Center for Infectious Disease"/>
            <person name="Wu L."/>
            <person name="Ma J."/>
        </authorList>
    </citation>
    <scope>NUCLEOTIDE SEQUENCE [LARGE SCALE GENOMIC DNA]</scope>
    <source>
        <strain evidence="8">JCM 17906</strain>
    </source>
</reference>